<reference evidence="5" key="1">
    <citation type="submission" date="2016-10" db="EMBL/GenBank/DDBJ databases">
        <authorList>
            <person name="Varghese N."/>
            <person name="Submissions S."/>
        </authorList>
    </citation>
    <scope>NUCLEOTIDE SEQUENCE [LARGE SCALE GENOMIC DNA]</scope>
    <source>
        <strain evidence="5">CGMCC 4.2126</strain>
    </source>
</reference>
<proteinExistence type="predicted"/>
<feature type="coiled-coil region" evidence="1">
    <location>
        <begin position="89"/>
        <end position="137"/>
    </location>
</feature>
<name>A0A1I3VUS4_9ACTN</name>
<dbReference type="PANTHER" id="PTHR34385">
    <property type="entry name" value="D-ALANYL-D-ALANINE CARBOXYPEPTIDASE"/>
    <property type="match status" value="1"/>
</dbReference>
<gene>
    <name evidence="4" type="ORF">SAMN05216275_11524</name>
</gene>
<feature type="domain" description="D-alanyl-D-alanine carboxypeptidase-like core" evidence="3">
    <location>
        <begin position="291"/>
        <end position="398"/>
    </location>
</feature>
<accession>A0A1I3VUS4</accession>
<feature type="region of interest" description="Disordered" evidence="2">
    <location>
        <begin position="1"/>
        <end position="35"/>
    </location>
</feature>
<dbReference type="InterPro" id="IPR003709">
    <property type="entry name" value="VanY-like_core_dom"/>
</dbReference>
<evidence type="ECO:0000259" key="3">
    <source>
        <dbReference type="Pfam" id="PF02557"/>
    </source>
</evidence>
<dbReference type="EMBL" id="FOQY01000015">
    <property type="protein sequence ID" value="SFJ98910.1"/>
    <property type="molecule type" value="Genomic_DNA"/>
</dbReference>
<keyword evidence="1" id="KW-0175">Coiled coil</keyword>
<evidence type="ECO:0000313" key="4">
    <source>
        <dbReference type="EMBL" id="SFJ98910.1"/>
    </source>
</evidence>
<evidence type="ECO:0000256" key="1">
    <source>
        <dbReference type="SAM" id="Coils"/>
    </source>
</evidence>
<organism evidence="4 5">
    <name type="scientific">Streptosporangium canum</name>
    <dbReference type="NCBI Taxonomy" id="324952"/>
    <lineage>
        <taxon>Bacteria</taxon>
        <taxon>Bacillati</taxon>
        <taxon>Actinomycetota</taxon>
        <taxon>Actinomycetes</taxon>
        <taxon>Streptosporangiales</taxon>
        <taxon>Streptosporangiaceae</taxon>
        <taxon>Streptosporangium</taxon>
    </lineage>
</organism>
<keyword evidence="5" id="KW-1185">Reference proteome</keyword>
<keyword evidence="4" id="KW-0121">Carboxypeptidase</keyword>
<dbReference type="PANTHER" id="PTHR34385:SF1">
    <property type="entry name" value="PEPTIDOGLYCAN L-ALANYL-D-GLUTAMATE ENDOPEPTIDASE CWLK"/>
    <property type="match status" value="1"/>
</dbReference>
<dbReference type="Proteomes" id="UP000199111">
    <property type="component" value="Unassembled WGS sequence"/>
</dbReference>
<keyword evidence="4" id="KW-0378">Hydrolase</keyword>
<dbReference type="SUPFAM" id="SSF55166">
    <property type="entry name" value="Hedgehog/DD-peptidase"/>
    <property type="match status" value="1"/>
</dbReference>
<dbReference type="InterPro" id="IPR009045">
    <property type="entry name" value="Zn_M74/Hedgehog-like"/>
</dbReference>
<dbReference type="Gene3D" id="3.30.1380.10">
    <property type="match status" value="1"/>
</dbReference>
<dbReference type="AlphaFoldDB" id="A0A1I3VUS4"/>
<dbReference type="Pfam" id="PF02557">
    <property type="entry name" value="VanY"/>
    <property type="match status" value="1"/>
</dbReference>
<sequence>MTSLLPGAAATQRASAEVQPVATRESASPAELRNGSVRLAGSRHESANPAGAPIGSVELAGAPNGAANLAGAGRGSVTSSGLLREPVNLTELRREAEKASKDLEGATKALEQRRAKIQASQKELTAKLRELQVAEKAFAQVRQPLSDIVGQLYQQSAGSDVAAFLSGTSNASALRAMADVSQLVAERDQILQEGGRLQAERERLATEAQELRASNLLSEAQMGAEIETLRARSDKIVKSLTQALVKLGVKVDKGGQPAAGCAPTKALSANEFANGLIPKAYLCPLQQRGNELRGDAALAFISLNEAYKRQFGRPMCLTDSYRNLAEQQSVYYRRPGFAAIPGRSNHGLGLAVDLCGGVERFRSPQFNWLEANGKKFGWFHPKWAYVSPFEPWHWEYDPELGSLL</sequence>
<evidence type="ECO:0000256" key="2">
    <source>
        <dbReference type="SAM" id="MobiDB-lite"/>
    </source>
</evidence>
<keyword evidence="4" id="KW-0645">Protease</keyword>
<dbReference type="GO" id="GO:0004180">
    <property type="term" value="F:carboxypeptidase activity"/>
    <property type="evidence" value="ECO:0007669"/>
    <property type="project" value="UniProtKB-KW"/>
</dbReference>
<dbReference type="CDD" id="cd14814">
    <property type="entry name" value="Peptidase_M15"/>
    <property type="match status" value="1"/>
</dbReference>
<evidence type="ECO:0000313" key="5">
    <source>
        <dbReference type="Proteomes" id="UP000199111"/>
    </source>
</evidence>
<protein>
    <submittedName>
        <fullName evidence="4">D-alanyl-D-alanine carboxypeptidase</fullName>
    </submittedName>
</protein>
<dbReference type="GO" id="GO:0006508">
    <property type="term" value="P:proteolysis"/>
    <property type="evidence" value="ECO:0007669"/>
    <property type="project" value="InterPro"/>
</dbReference>
<dbReference type="InterPro" id="IPR052179">
    <property type="entry name" value="DD-CPase-like"/>
</dbReference>